<dbReference type="OrthoDB" id="5325112at2759"/>
<accession>A0A0R3W4J6</accession>
<dbReference type="STRING" id="60517.A0A0R3W4J6"/>
<evidence type="ECO:0000256" key="3">
    <source>
        <dbReference type="ARBA" id="ARBA00038201"/>
    </source>
</evidence>
<dbReference type="GO" id="GO:0016020">
    <property type="term" value="C:membrane"/>
    <property type="evidence" value="ECO:0007669"/>
    <property type="project" value="TreeGrafter"/>
</dbReference>
<protein>
    <submittedName>
        <fullName evidence="7">CNH domain-containing protein</fullName>
    </submittedName>
</protein>
<dbReference type="EMBL" id="UYRS01018383">
    <property type="protein sequence ID" value="VDK34283.1"/>
    <property type="molecule type" value="Genomic_DNA"/>
</dbReference>
<dbReference type="GO" id="GO:0005737">
    <property type="term" value="C:cytoplasm"/>
    <property type="evidence" value="ECO:0007669"/>
    <property type="project" value="TreeGrafter"/>
</dbReference>
<dbReference type="InterPro" id="IPR001180">
    <property type="entry name" value="CNH_dom"/>
</dbReference>
<dbReference type="Pfam" id="PF10367">
    <property type="entry name" value="zf-Vps39_C"/>
    <property type="match status" value="1"/>
</dbReference>
<dbReference type="PANTHER" id="PTHR12894:SF49">
    <property type="entry name" value="VAM6_VPS39-LIKE PROTEIN"/>
    <property type="match status" value="1"/>
</dbReference>
<dbReference type="AlphaFoldDB" id="A0A0R3W4J6"/>
<dbReference type="Proteomes" id="UP000282613">
    <property type="component" value="Unassembled WGS sequence"/>
</dbReference>
<dbReference type="InterPro" id="IPR019452">
    <property type="entry name" value="VPS39/TGF_beta_rcpt-assoc_1"/>
</dbReference>
<dbReference type="GO" id="GO:0034058">
    <property type="term" value="P:endosomal vesicle fusion"/>
    <property type="evidence" value="ECO:0007669"/>
    <property type="project" value="TreeGrafter"/>
</dbReference>
<evidence type="ECO:0000313" key="7">
    <source>
        <dbReference type="WBParaSite" id="TASK_0000496001-mRNA-1"/>
    </source>
</evidence>
<name>A0A0R3W4J6_TAEAS</name>
<comment type="similarity">
    <text evidence="3">Belongs to the VAM6/VPS39 family.</text>
</comment>
<dbReference type="Pfam" id="PF10366">
    <property type="entry name" value="Vps39_1"/>
    <property type="match status" value="1"/>
</dbReference>
<evidence type="ECO:0000313" key="5">
    <source>
        <dbReference type="EMBL" id="VDK34283.1"/>
    </source>
</evidence>
<dbReference type="WBParaSite" id="TASK_0000496001-mRNA-1">
    <property type="protein sequence ID" value="TASK_0000496001-mRNA-1"/>
    <property type="gene ID" value="TASK_0000496001"/>
</dbReference>
<evidence type="ECO:0000256" key="2">
    <source>
        <dbReference type="ARBA" id="ARBA00023136"/>
    </source>
</evidence>
<reference evidence="5 6" key="2">
    <citation type="submission" date="2018-11" db="EMBL/GenBank/DDBJ databases">
        <authorList>
            <consortium name="Pathogen Informatics"/>
        </authorList>
    </citation>
    <scope>NUCLEOTIDE SEQUENCE [LARGE SCALE GENOMIC DNA]</scope>
</reference>
<reference evidence="7" key="1">
    <citation type="submission" date="2016-04" db="UniProtKB">
        <authorList>
            <consortium name="WormBaseParasite"/>
        </authorList>
    </citation>
    <scope>IDENTIFICATION</scope>
</reference>
<feature type="domain" description="CNH" evidence="4">
    <location>
        <begin position="15"/>
        <end position="425"/>
    </location>
</feature>
<organism evidence="7">
    <name type="scientific">Taenia asiatica</name>
    <name type="common">Asian tapeworm</name>
    <dbReference type="NCBI Taxonomy" id="60517"/>
    <lineage>
        <taxon>Eukaryota</taxon>
        <taxon>Metazoa</taxon>
        <taxon>Spiralia</taxon>
        <taxon>Lophotrochozoa</taxon>
        <taxon>Platyhelminthes</taxon>
        <taxon>Cestoda</taxon>
        <taxon>Eucestoda</taxon>
        <taxon>Cyclophyllidea</taxon>
        <taxon>Taeniidae</taxon>
        <taxon>Taenia</taxon>
    </lineage>
</organism>
<gene>
    <name evidence="5" type="ORF">TASK_LOCUS4961</name>
</gene>
<sequence>MHQVFYPLRLIRGTHYDFECITCFQNYLLVGTKSGQLLIYAITSSVPNHSDVFVPIIMGQEQSVPQKPLEFTPLVDVPTNKAFPTLPALNVRLCATHNLCKKRVLQLQAVPEYGFFLALTEFQLAAHNLSNRQLIDVVPNSKGATYFTIMYQSPTPEFKRNASVDDAVSRLKRSLVYTDEVHSPSKSYPLRLNLCMCVKKKLYFFRWAPTRRTFVSPSEADDPSIIFWPSEYSIMEPARSLQFSGLETLMIALRSDYMRLNLVTRECQRISTSAKVATTLMSPLPYCMDPIIFDEIESPKTTSTNSTSGEPGVDSAKGNCYDKWVVGASAPFVFASDESFFTLMPDDDDVKSTPTFTWSDIAQCIQVFPPFLLAFHQPSYVFSLEWTAFKGLPKQLEVRSLDPSLLVQTLAIPRIRSMCSNEYGWLYASAAASVYHPDDSQPCLSSDSAEAPSMSHGSDVWLLLSANRLRFVQKLVQHKEFEVALRVACFASISGQPPVTTNPIGALFAFHLFDTKRDFEGAFQLFYKLKTDPTVVIGLCPGLLAEEESAKLRYPSSPMPLADSDRAALFEPLITFLVRWRNHLRCNRPQEMSLEDFLEQCLPCGVIVGCGTEQRQRRCLLQVVDTSLLKCYQVTNVARIAPLLRQENYCLLEEAEEILRANNRMRDLVTLYRMRGMHREALLCLTSMTSDGDTAGNVAADENLNYHGIINYLRRLTGAPFDLVVEFGEKVLKHHPRAWMRIFAEWECQIRQNASASNKAEYYSLISYRDKAMRYLERVAPHLLIPFLECILFSPCICEGGEEEGLDALDVLNDEGDFSSSVFFDKGFSPPKSPLVFRDIVNSVDIPVLSHSSTSNSESTPTVEKQWESTCIWPFPKHHHSHRRSTPCPICHRIEPEGDVSDDYTMPEICVPPPGFPPQMELFDRYARALINQIRLHTDDKVMTYCVADEKPDDGVVARLRSRLLHFLSMEDVQVSAEELLLHFPYDGCFEERTVLLARLKRHRQALTMWVHLLNSWDKALEHCARTQIKVEQQYVARALGKGTKKDQEDINLYEIYTVLVDVCLNPLEPIALGIVLPSSIHCAESSNADRNELDLRFKPRMDLALAVMRQFSEVIDVAKVLHIIPDETNLKLLSSFLESALRNQASLWTRLVFFTSAVHRESVQSHNACVATTAAQMFKVTTLSRCRQCRRRIGNAAFVRYPDSGDLVHYGCCRDLPVDSDSPLMQH</sequence>
<dbReference type="PANTHER" id="PTHR12894">
    <property type="entry name" value="CNH DOMAIN CONTAINING"/>
    <property type="match status" value="1"/>
</dbReference>
<evidence type="ECO:0000256" key="1">
    <source>
        <dbReference type="ARBA" id="ARBA00004184"/>
    </source>
</evidence>
<evidence type="ECO:0000313" key="6">
    <source>
        <dbReference type="Proteomes" id="UP000282613"/>
    </source>
</evidence>
<dbReference type="PROSITE" id="PS50219">
    <property type="entry name" value="CNH"/>
    <property type="match status" value="1"/>
</dbReference>
<keyword evidence="6" id="KW-1185">Reference proteome</keyword>
<dbReference type="InterPro" id="IPR032914">
    <property type="entry name" value="Vam6/VPS39/TRAP1"/>
</dbReference>
<dbReference type="GO" id="GO:0006914">
    <property type="term" value="P:autophagy"/>
    <property type="evidence" value="ECO:0007669"/>
    <property type="project" value="TreeGrafter"/>
</dbReference>
<dbReference type="GO" id="GO:0012505">
    <property type="term" value="C:endomembrane system"/>
    <property type="evidence" value="ECO:0007669"/>
    <property type="project" value="UniProtKB-SubCell"/>
</dbReference>
<keyword evidence="2" id="KW-0472">Membrane</keyword>
<comment type="subcellular location">
    <subcellularLocation>
        <location evidence="1">Endomembrane system</location>
        <topology evidence="1">Peripheral membrane protein</topology>
    </subcellularLocation>
</comment>
<dbReference type="InterPro" id="IPR019453">
    <property type="entry name" value="VPS39/TGFA1_Znf"/>
</dbReference>
<proteinExistence type="inferred from homology"/>
<evidence type="ECO:0000259" key="4">
    <source>
        <dbReference type="PROSITE" id="PS50219"/>
    </source>
</evidence>